<dbReference type="InterPro" id="IPR038202">
    <property type="entry name" value="Cro_sf"/>
</dbReference>
<sequence>MNRIPLSDYVKTHGQAATARAVGVTQGAISKALYKARNIFVIPDEAGKVRAEEVRPFPSQK</sequence>
<dbReference type="EMBL" id="RQXS01000098">
    <property type="protein sequence ID" value="RZN55138.1"/>
    <property type="molecule type" value="Genomic_DNA"/>
</dbReference>
<dbReference type="RefSeq" id="WP_046099007.1">
    <property type="nucleotide sequence ID" value="NZ_JBANLW010000184.1"/>
</dbReference>
<dbReference type="PIRSF" id="PIRSF003217">
    <property type="entry name" value="Cro_protein"/>
    <property type="match status" value="1"/>
</dbReference>
<dbReference type="OrthoDB" id="9429495at2"/>
<dbReference type="AlphaFoldDB" id="A0A0F5EUF2"/>
<gene>
    <name evidence="1" type="ORF">EIG79_11675</name>
    <name evidence="2" type="ORF">NCTC10926_00955</name>
</gene>
<evidence type="ECO:0000313" key="4">
    <source>
        <dbReference type="Proteomes" id="UP000294229"/>
    </source>
</evidence>
<dbReference type="EMBL" id="UFSW01000001">
    <property type="protein sequence ID" value="SUU97562.1"/>
    <property type="molecule type" value="Genomic_DNA"/>
</dbReference>
<name>A0A0F5EUF2_AVIPA</name>
<dbReference type="GO" id="GO:0003677">
    <property type="term" value="F:DNA binding"/>
    <property type="evidence" value="ECO:0007669"/>
    <property type="project" value="InterPro"/>
</dbReference>
<dbReference type="SUPFAM" id="SSF47413">
    <property type="entry name" value="lambda repressor-like DNA-binding domains"/>
    <property type="match status" value="1"/>
</dbReference>
<dbReference type="GO" id="GO:0006355">
    <property type="term" value="P:regulation of DNA-templated transcription"/>
    <property type="evidence" value="ECO:0007669"/>
    <property type="project" value="InterPro"/>
</dbReference>
<dbReference type="Proteomes" id="UP000294229">
    <property type="component" value="Unassembled WGS sequence"/>
</dbReference>
<dbReference type="InterPro" id="IPR000655">
    <property type="entry name" value="Cro-like"/>
</dbReference>
<accession>A0A0F5EUF2</accession>
<reference evidence="1 4" key="2">
    <citation type="submission" date="2018-11" db="EMBL/GenBank/DDBJ databases">
        <title>Sequencing Av. paragallinarum serogroups.</title>
        <authorList>
            <person name="Hellmuth J.E."/>
            <person name="Boucher C.E."/>
            <person name="Cason E.D."/>
        </authorList>
    </citation>
    <scope>NUCLEOTIDE SEQUENCE [LARGE SCALE GENOMIC DNA]</scope>
    <source>
        <strain evidence="1 4">SA-3</strain>
    </source>
</reference>
<dbReference type="Proteomes" id="UP000254620">
    <property type="component" value="Unassembled WGS sequence"/>
</dbReference>
<dbReference type="Pfam" id="PF09048">
    <property type="entry name" value="Cro"/>
    <property type="match status" value="1"/>
</dbReference>
<evidence type="ECO:0000313" key="3">
    <source>
        <dbReference type="Proteomes" id="UP000254620"/>
    </source>
</evidence>
<protein>
    <submittedName>
        <fullName evidence="1 2">Cro</fullName>
    </submittedName>
</protein>
<dbReference type="Gene3D" id="3.30.240.10">
    <property type="entry name" value="CRO Repressor"/>
    <property type="match status" value="1"/>
</dbReference>
<evidence type="ECO:0000313" key="1">
    <source>
        <dbReference type="EMBL" id="RZN55138.1"/>
    </source>
</evidence>
<dbReference type="InterPro" id="IPR010982">
    <property type="entry name" value="Lambda_DNA-bd_dom_sf"/>
</dbReference>
<proteinExistence type="predicted"/>
<evidence type="ECO:0000313" key="2">
    <source>
        <dbReference type="EMBL" id="SUU97562.1"/>
    </source>
</evidence>
<reference evidence="2 3" key="1">
    <citation type="submission" date="2018-06" db="EMBL/GenBank/DDBJ databases">
        <authorList>
            <consortium name="Pathogen Informatics"/>
            <person name="Doyle S."/>
        </authorList>
    </citation>
    <scope>NUCLEOTIDE SEQUENCE [LARGE SCALE GENOMIC DNA]</scope>
    <source>
        <strain evidence="2 3">NCTC10926</strain>
    </source>
</reference>
<organism evidence="1 4">
    <name type="scientific">Avibacterium paragallinarum</name>
    <name type="common">Haemophilus gallinarum</name>
    <dbReference type="NCBI Taxonomy" id="728"/>
    <lineage>
        <taxon>Bacteria</taxon>
        <taxon>Pseudomonadati</taxon>
        <taxon>Pseudomonadota</taxon>
        <taxon>Gammaproteobacteria</taxon>
        <taxon>Pasteurellales</taxon>
        <taxon>Pasteurellaceae</taxon>
        <taxon>Avibacterium</taxon>
    </lineage>
</organism>